<proteinExistence type="predicted"/>
<dbReference type="AlphaFoldDB" id="G4Z4C8"/>
<dbReference type="SUPFAM" id="SSF53850">
    <property type="entry name" value="Periplasmic binding protein-like II"/>
    <property type="match status" value="1"/>
</dbReference>
<dbReference type="InParanoid" id="G4Z4C8"/>
<sequence length="277" mass="31619">MKFFAPLTAACCALLVSTTTKSLDALYADAIAEGGNLVMYHGGDFALQQDRRFPDINFTLIIDYSKYHDVRIDNQLETDSLVPDLVVLQTLQDFPRWAREGKLLEYKRANFSQVYDGYCDHRGAYMAYMSITFSYLYDETALGGQPAPKSVADHVDPRWAGKMFMYVCYVQKYGWDWVKNQDVMFRRGSIASDAVTAKDKVRIAILKKARHPTADKLFMNWAISEEVQKTVVTENVRVDLAPNSGSSHPWEIDIANVDEFPKFMADREAVEAWKQTF</sequence>
<feature type="signal peptide" evidence="2">
    <location>
        <begin position="1"/>
        <end position="25"/>
    </location>
</feature>
<dbReference type="STRING" id="1094619.G4Z4C8"/>
<organism evidence="3 4">
    <name type="scientific">Phytophthora sojae (strain P6497)</name>
    <name type="common">Soybean stem and root rot agent</name>
    <name type="synonym">Phytophthora megasperma f. sp. glycines</name>
    <dbReference type="NCBI Taxonomy" id="1094619"/>
    <lineage>
        <taxon>Eukaryota</taxon>
        <taxon>Sar</taxon>
        <taxon>Stramenopiles</taxon>
        <taxon>Oomycota</taxon>
        <taxon>Peronosporomycetes</taxon>
        <taxon>Peronosporales</taxon>
        <taxon>Peronosporaceae</taxon>
        <taxon>Phytophthora</taxon>
    </lineage>
</organism>
<dbReference type="GeneID" id="20638359"/>
<evidence type="ECO:0000313" key="3">
    <source>
        <dbReference type="EMBL" id="EGZ19434.1"/>
    </source>
</evidence>
<dbReference type="Proteomes" id="UP000002640">
    <property type="component" value="Unassembled WGS sequence"/>
</dbReference>
<keyword evidence="1 2" id="KW-0732">Signal</keyword>
<dbReference type="EMBL" id="JH159153">
    <property type="protein sequence ID" value="EGZ19434.1"/>
    <property type="molecule type" value="Genomic_DNA"/>
</dbReference>
<accession>G4Z4C8</accession>
<dbReference type="KEGG" id="psoj:PHYSODRAFT_253303"/>
<reference evidence="3 4" key="1">
    <citation type="journal article" date="2006" name="Science">
        <title>Phytophthora genome sequences uncover evolutionary origins and mechanisms of pathogenesis.</title>
        <authorList>
            <person name="Tyler B.M."/>
            <person name="Tripathy S."/>
            <person name="Zhang X."/>
            <person name="Dehal P."/>
            <person name="Jiang R.H."/>
            <person name="Aerts A."/>
            <person name="Arredondo F.D."/>
            <person name="Baxter L."/>
            <person name="Bensasson D."/>
            <person name="Beynon J.L."/>
            <person name="Chapman J."/>
            <person name="Damasceno C.M."/>
            <person name="Dorrance A.E."/>
            <person name="Dou D."/>
            <person name="Dickerman A.W."/>
            <person name="Dubchak I.L."/>
            <person name="Garbelotto M."/>
            <person name="Gijzen M."/>
            <person name="Gordon S.G."/>
            <person name="Govers F."/>
            <person name="Grunwald N.J."/>
            <person name="Huang W."/>
            <person name="Ivors K.L."/>
            <person name="Jones R.W."/>
            <person name="Kamoun S."/>
            <person name="Krampis K."/>
            <person name="Lamour K.H."/>
            <person name="Lee M.K."/>
            <person name="McDonald W.H."/>
            <person name="Medina M."/>
            <person name="Meijer H.J."/>
            <person name="Nordberg E.K."/>
            <person name="Maclean D.J."/>
            <person name="Ospina-Giraldo M.D."/>
            <person name="Morris P.F."/>
            <person name="Phuntumart V."/>
            <person name="Putnam N.H."/>
            <person name="Rash S."/>
            <person name="Rose J.K."/>
            <person name="Sakihama Y."/>
            <person name="Salamov A.A."/>
            <person name="Savidor A."/>
            <person name="Scheuring C.F."/>
            <person name="Smith B.M."/>
            <person name="Sobral B.W."/>
            <person name="Terry A."/>
            <person name="Torto-Alalibo T.A."/>
            <person name="Win J."/>
            <person name="Xu Z."/>
            <person name="Zhang H."/>
            <person name="Grigoriev I.V."/>
            <person name="Rokhsar D.S."/>
            <person name="Boore J.L."/>
        </authorList>
    </citation>
    <scope>NUCLEOTIDE SEQUENCE [LARGE SCALE GENOMIC DNA]</scope>
    <source>
        <strain evidence="3 4">P6497</strain>
    </source>
</reference>
<dbReference type="Gene3D" id="3.40.190.10">
    <property type="entry name" value="Periplasmic binding protein-like II"/>
    <property type="match status" value="3"/>
</dbReference>
<dbReference type="PANTHER" id="PTHR30006:SF2">
    <property type="entry name" value="ABC TRANSPORTER SUBSTRATE-BINDING PROTEIN"/>
    <property type="match status" value="1"/>
</dbReference>
<protein>
    <submittedName>
        <fullName evidence="3">Uncharacterized protein</fullName>
    </submittedName>
</protein>
<dbReference type="RefSeq" id="XP_009522151.1">
    <property type="nucleotide sequence ID" value="XM_009523856.1"/>
</dbReference>
<name>G4Z4C8_PHYSP</name>
<evidence type="ECO:0000256" key="1">
    <source>
        <dbReference type="ARBA" id="ARBA00022729"/>
    </source>
</evidence>
<dbReference type="SMR" id="G4Z4C8"/>
<dbReference type="Pfam" id="PF13343">
    <property type="entry name" value="SBP_bac_6"/>
    <property type="match status" value="1"/>
</dbReference>
<feature type="chain" id="PRO_5003471869" evidence="2">
    <location>
        <begin position="26"/>
        <end position="277"/>
    </location>
</feature>
<keyword evidence="4" id="KW-1185">Reference proteome</keyword>
<dbReference type="PANTHER" id="PTHR30006">
    <property type="entry name" value="THIAMINE-BINDING PERIPLASMIC PROTEIN-RELATED"/>
    <property type="match status" value="1"/>
</dbReference>
<evidence type="ECO:0000313" key="4">
    <source>
        <dbReference type="Proteomes" id="UP000002640"/>
    </source>
</evidence>
<evidence type="ECO:0000256" key="2">
    <source>
        <dbReference type="SAM" id="SignalP"/>
    </source>
</evidence>
<gene>
    <name evidence="3" type="ORF">PHYSODRAFT_253303</name>
</gene>